<comment type="caution">
    <text evidence="2">The sequence shown here is derived from an EMBL/GenBank/DDBJ whole genome shotgun (WGS) entry which is preliminary data.</text>
</comment>
<dbReference type="InterPro" id="IPR037185">
    <property type="entry name" value="EmrE-like"/>
</dbReference>
<keyword evidence="1" id="KW-0812">Transmembrane</keyword>
<accession>A0A0D8IU85</accession>
<feature type="transmembrane region" description="Helical" evidence="1">
    <location>
        <begin position="220"/>
        <end position="241"/>
    </location>
</feature>
<dbReference type="EMBL" id="WMZR01000002">
    <property type="protein sequence ID" value="MTS50306.1"/>
    <property type="molecule type" value="Genomic_DNA"/>
</dbReference>
<reference evidence="2" key="1">
    <citation type="submission" date="2015-02" db="EMBL/GenBank/DDBJ databases">
        <title>A novel member of the family Ruminococcaceae isolated from human feces.</title>
        <authorList>
            <person name="Shkoporov A.N."/>
            <person name="Chaplin A.V."/>
            <person name="Motuzova O.V."/>
            <person name="Kafarskaia L.I."/>
            <person name="Khokhlova E.V."/>
            <person name="Efimov B.A."/>
        </authorList>
    </citation>
    <scope>NUCLEOTIDE SEQUENCE [LARGE SCALE GENOMIC DNA]</scope>
    <source>
        <strain evidence="2">585-1</strain>
    </source>
</reference>
<evidence type="ECO:0000256" key="1">
    <source>
        <dbReference type="SAM" id="Phobius"/>
    </source>
</evidence>
<feature type="transmembrane region" description="Helical" evidence="1">
    <location>
        <begin position="64"/>
        <end position="83"/>
    </location>
</feature>
<evidence type="ECO:0000313" key="4">
    <source>
        <dbReference type="EMBL" id="MTS50306.1"/>
    </source>
</evidence>
<feature type="transmembrane region" description="Helical" evidence="1">
    <location>
        <begin position="95"/>
        <end position="112"/>
    </location>
</feature>
<dbReference type="AlphaFoldDB" id="A0A0D8IU85"/>
<dbReference type="EMBL" id="WMZU01000034">
    <property type="protein sequence ID" value="MTS28695.1"/>
    <property type="molecule type" value="Genomic_DNA"/>
</dbReference>
<dbReference type="SUPFAM" id="SSF103481">
    <property type="entry name" value="Multidrug resistance efflux transporter EmrE"/>
    <property type="match status" value="1"/>
</dbReference>
<feature type="transmembrane region" description="Helical" evidence="1">
    <location>
        <begin position="178"/>
        <end position="200"/>
    </location>
</feature>
<dbReference type="Proteomes" id="UP000449193">
    <property type="component" value="Unassembled WGS sequence"/>
</dbReference>
<reference evidence="6 7" key="2">
    <citation type="journal article" date="2019" name="Nat. Med.">
        <title>A library of human gut bacterial isolates paired with longitudinal multiomics data enables mechanistic microbiome research.</title>
        <authorList>
            <person name="Poyet M."/>
            <person name="Groussin M."/>
            <person name="Gibbons S.M."/>
            <person name="Avila-Pacheco J."/>
            <person name="Jiang X."/>
            <person name="Kearney S.M."/>
            <person name="Perrotta A.R."/>
            <person name="Berdy B."/>
            <person name="Zhao S."/>
            <person name="Lieberman T.D."/>
            <person name="Swanson P.K."/>
            <person name="Smith M."/>
            <person name="Roesemann S."/>
            <person name="Alexander J.E."/>
            <person name="Rich S.A."/>
            <person name="Livny J."/>
            <person name="Vlamakis H."/>
            <person name="Clish C."/>
            <person name="Bullock K."/>
            <person name="Deik A."/>
            <person name="Scott J."/>
            <person name="Pierce K.A."/>
            <person name="Xavier R.J."/>
            <person name="Alm E.J."/>
        </authorList>
    </citation>
    <scope>NUCLEOTIDE SEQUENCE [LARGE SCALE GENOMIC DNA]</scope>
    <source>
        <strain evidence="3 7">BIOML-A4</strain>
        <strain evidence="4 6">BIOML-A7</strain>
    </source>
</reference>
<keyword evidence="1" id="KW-1133">Transmembrane helix</keyword>
<dbReference type="Proteomes" id="UP000032483">
    <property type="component" value="Unassembled WGS sequence"/>
</dbReference>
<sequence>MTAVFLLCTIILFVLQTLSMKLQHAEHLPQKLLVNCAFSLLAAAAMGAGRLAVPDMFTVSPATLRHGIAFGVLFALTILFYNLAIASGPLSYTTFYFSASMLVPAFAGVLLFGEALTFTLAAAVALFLAAFWCLNVAPGGAQKPEPRWLALCALTFLCNGLCAVVQKSQQNATGGAEAAGLMLVGFCTAAACYALAYLALRGRLPAGAADGTALLRQNALAAVLLAGGSVGGNLLLTWLAGRVDASYLFPLVQGSIIVGVTLCSVLLFREKLSARGRLGILLGVAAIAVINL</sequence>
<dbReference type="Proteomes" id="UP000472755">
    <property type="component" value="Unassembled WGS sequence"/>
</dbReference>
<keyword evidence="1" id="KW-0472">Membrane</keyword>
<evidence type="ECO:0000313" key="7">
    <source>
        <dbReference type="Proteomes" id="UP000472755"/>
    </source>
</evidence>
<evidence type="ECO:0000313" key="2">
    <source>
        <dbReference type="EMBL" id="KJF38217.1"/>
    </source>
</evidence>
<evidence type="ECO:0000313" key="3">
    <source>
        <dbReference type="EMBL" id="MTS28695.1"/>
    </source>
</evidence>
<protein>
    <recommendedName>
        <fullName evidence="8">EamA family transporter</fullName>
    </recommendedName>
</protein>
<evidence type="ECO:0008006" key="8">
    <source>
        <dbReference type="Google" id="ProtNLM"/>
    </source>
</evidence>
<dbReference type="RefSeq" id="WP_050006744.1">
    <property type="nucleotide sequence ID" value="NZ_CAOJUJ010000012.1"/>
</dbReference>
<dbReference type="EMBL" id="JXXK01000065">
    <property type="protein sequence ID" value="KJF38217.1"/>
    <property type="molecule type" value="Genomic_DNA"/>
</dbReference>
<feature type="transmembrane region" description="Helical" evidence="1">
    <location>
        <begin position="247"/>
        <end position="268"/>
    </location>
</feature>
<proteinExistence type="predicted"/>
<evidence type="ECO:0000313" key="5">
    <source>
        <dbReference type="Proteomes" id="UP000032483"/>
    </source>
</evidence>
<evidence type="ECO:0000313" key="6">
    <source>
        <dbReference type="Proteomes" id="UP000449193"/>
    </source>
</evidence>
<keyword evidence="5" id="KW-1185">Reference proteome</keyword>
<feature type="transmembrane region" description="Helical" evidence="1">
    <location>
        <begin position="118"/>
        <end position="136"/>
    </location>
</feature>
<gene>
    <name evidence="4" type="ORF">GMD52_01950</name>
    <name evidence="3" type="ORF">GMD59_15580</name>
    <name evidence="2" type="ORF">TQ39_19410</name>
</gene>
<dbReference type="Gene3D" id="1.10.3730.20">
    <property type="match status" value="1"/>
</dbReference>
<name>A0A0D8IU85_9FIRM</name>
<organism evidence="2 5">
    <name type="scientific">Ruthenibacterium lactatiformans</name>
    <dbReference type="NCBI Taxonomy" id="1550024"/>
    <lineage>
        <taxon>Bacteria</taxon>
        <taxon>Bacillati</taxon>
        <taxon>Bacillota</taxon>
        <taxon>Clostridia</taxon>
        <taxon>Eubacteriales</taxon>
        <taxon>Oscillospiraceae</taxon>
        <taxon>Ruthenibacterium</taxon>
    </lineage>
</organism>
<dbReference type="GeneID" id="42858694"/>